<dbReference type="STRING" id="108003.B1C78_00750"/>
<feature type="domain" description="ABC transporter" evidence="3">
    <location>
        <begin position="1"/>
        <end position="194"/>
    </location>
</feature>
<evidence type="ECO:0000313" key="5">
    <source>
        <dbReference type="Proteomes" id="UP000189462"/>
    </source>
</evidence>
<evidence type="ECO:0000256" key="1">
    <source>
        <dbReference type="ARBA" id="ARBA00022741"/>
    </source>
</evidence>
<name>A0A1V3NUF6_9GAMM</name>
<proteinExistence type="predicted"/>
<dbReference type="RefSeq" id="WP_077277236.1">
    <property type="nucleotide sequence ID" value="NZ_MVBK01000002.1"/>
</dbReference>
<dbReference type="Proteomes" id="UP000189462">
    <property type="component" value="Unassembled WGS sequence"/>
</dbReference>
<organism evidence="4 5">
    <name type="scientific">Thioalkalivibrio denitrificans</name>
    <dbReference type="NCBI Taxonomy" id="108003"/>
    <lineage>
        <taxon>Bacteria</taxon>
        <taxon>Pseudomonadati</taxon>
        <taxon>Pseudomonadota</taxon>
        <taxon>Gammaproteobacteria</taxon>
        <taxon>Chromatiales</taxon>
        <taxon>Ectothiorhodospiraceae</taxon>
        <taxon>Thioalkalivibrio</taxon>
    </lineage>
</organism>
<gene>
    <name evidence="4" type="ORF">B1C78_00750</name>
</gene>
<evidence type="ECO:0000313" key="4">
    <source>
        <dbReference type="EMBL" id="OOG28755.1"/>
    </source>
</evidence>
<comment type="caution">
    <text evidence="4">The sequence shown here is derived from an EMBL/GenBank/DDBJ whole genome shotgun (WGS) entry which is preliminary data.</text>
</comment>
<dbReference type="OrthoDB" id="9780942at2"/>
<keyword evidence="1" id="KW-0547">Nucleotide-binding</keyword>
<dbReference type="Pfam" id="PF13304">
    <property type="entry name" value="AAA_21"/>
    <property type="match status" value="1"/>
</dbReference>
<evidence type="ECO:0000256" key="2">
    <source>
        <dbReference type="ARBA" id="ARBA00022840"/>
    </source>
</evidence>
<dbReference type="InterPro" id="IPR003439">
    <property type="entry name" value="ABC_transporter-like_ATP-bd"/>
</dbReference>
<protein>
    <recommendedName>
        <fullName evidence="3">ABC transporter domain-containing protein</fullName>
    </recommendedName>
</protein>
<dbReference type="InterPro" id="IPR027417">
    <property type="entry name" value="P-loop_NTPase"/>
</dbReference>
<dbReference type="GO" id="GO:0016887">
    <property type="term" value="F:ATP hydrolysis activity"/>
    <property type="evidence" value="ECO:0007669"/>
    <property type="project" value="InterPro"/>
</dbReference>
<evidence type="ECO:0000259" key="3">
    <source>
        <dbReference type="PROSITE" id="PS50893"/>
    </source>
</evidence>
<dbReference type="PANTHER" id="PTHR42855">
    <property type="entry name" value="ABC TRANSPORTER ATP-BINDING SUBUNIT"/>
    <property type="match status" value="1"/>
</dbReference>
<dbReference type="SMART" id="SM00382">
    <property type="entry name" value="AAA"/>
    <property type="match status" value="1"/>
</dbReference>
<dbReference type="Pfam" id="PF00005">
    <property type="entry name" value="ABC_tran"/>
    <property type="match status" value="1"/>
</dbReference>
<reference evidence="4 5" key="1">
    <citation type="submission" date="2017-02" db="EMBL/GenBank/DDBJ databases">
        <title>Genomic diversity within the haloalkaliphilic genus Thioalkalivibrio.</title>
        <authorList>
            <person name="Ahn A.-C."/>
            <person name="Meier-Kolthoff J."/>
            <person name="Overmars L."/>
            <person name="Richter M."/>
            <person name="Woyke T."/>
            <person name="Sorokin D.Y."/>
            <person name="Muyzer G."/>
        </authorList>
    </citation>
    <scope>NUCLEOTIDE SEQUENCE [LARGE SCALE GENOMIC DNA]</scope>
    <source>
        <strain evidence="4 5">ALJD</strain>
    </source>
</reference>
<dbReference type="GO" id="GO:0005524">
    <property type="term" value="F:ATP binding"/>
    <property type="evidence" value="ECO:0007669"/>
    <property type="project" value="UniProtKB-KW"/>
</dbReference>
<dbReference type="EMBL" id="MVBK01000002">
    <property type="protein sequence ID" value="OOG28755.1"/>
    <property type="molecule type" value="Genomic_DNA"/>
</dbReference>
<dbReference type="AlphaFoldDB" id="A0A1V3NUF6"/>
<dbReference type="Gene3D" id="3.40.50.300">
    <property type="entry name" value="P-loop containing nucleotide triphosphate hydrolases"/>
    <property type="match status" value="2"/>
</dbReference>
<dbReference type="PROSITE" id="PS50893">
    <property type="entry name" value="ABC_TRANSPORTER_2"/>
    <property type="match status" value="1"/>
</dbReference>
<dbReference type="InterPro" id="IPR003593">
    <property type="entry name" value="AAA+_ATPase"/>
</dbReference>
<dbReference type="InterPro" id="IPR051309">
    <property type="entry name" value="ABCF_ATPase"/>
</dbReference>
<keyword evidence="2" id="KW-0067">ATP-binding</keyword>
<dbReference type="SUPFAM" id="SSF52540">
    <property type="entry name" value="P-loop containing nucleoside triphosphate hydrolases"/>
    <property type="match status" value="1"/>
</dbReference>
<accession>A0A1V3NUF6</accession>
<dbReference type="InterPro" id="IPR003959">
    <property type="entry name" value="ATPase_AAA_core"/>
</dbReference>
<dbReference type="PANTHER" id="PTHR42855:SF1">
    <property type="entry name" value="ABC TRANSPORTER DOMAIN-CONTAINING PROTEIN"/>
    <property type="match status" value="1"/>
</dbReference>
<keyword evidence="5" id="KW-1185">Reference proteome</keyword>
<sequence length="194" mass="21183">MSVDPLVRADTLVVGHRFPICRPVSFELRPGEILGLAGPNGSGKTTLLHAIVDAEHVLSGSLVRRRDAELTVLQQRPGLPEEAPFTGADLLRICKAEHRDPPPCLLPLLPKRMDMLSGGQVQLLHVWACLGCSASLVLLDEPTNHLDPDARVRLADMVETGRADRGLLLVSHDRTFLEQTCNRVVDLLPATAQF</sequence>